<dbReference type="KEGG" id="afg:AFULGI_00005280"/>
<dbReference type="AlphaFoldDB" id="A0A075WBG8"/>
<dbReference type="InterPro" id="IPR016799">
    <property type="entry name" value="UCP022062"/>
</dbReference>
<dbReference type="GeneID" id="24794058"/>
<dbReference type="SUPFAM" id="SSF143870">
    <property type="entry name" value="PF0523-like"/>
    <property type="match status" value="1"/>
</dbReference>
<evidence type="ECO:0008006" key="4">
    <source>
        <dbReference type="Google" id="ProtNLM"/>
    </source>
</evidence>
<dbReference type="EMBL" id="CP006577">
    <property type="protein sequence ID" value="AIG97336.1"/>
    <property type="molecule type" value="Genomic_DNA"/>
</dbReference>
<dbReference type="PIRSF" id="PIRSF022062">
    <property type="entry name" value="UCP022062"/>
    <property type="match status" value="1"/>
</dbReference>
<dbReference type="NCBIfam" id="NF011465">
    <property type="entry name" value="PRK14886.1-1"/>
    <property type="match status" value="1"/>
</dbReference>
<gene>
    <name evidence="2" type="ORF">AFULGI_00005280</name>
</gene>
<comment type="similarity">
    <text evidence="1">Belongs to the CGI121/TPRKB family.</text>
</comment>
<evidence type="ECO:0000313" key="3">
    <source>
        <dbReference type="Proteomes" id="UP000028501"/>
    </source>
</evidence>
<proteinExistence type="inferred from homology"/>
<dbReference type="Proteomes" id="UP000028501">
    <property type="component" value="Chromosome"/>
</dbReference>
<accession>A0A075WBG8</accession>
<organism evidence="2 3">
    <name type="scientific">Archaeoglobus fulgidus DSM 8774</name>
    <dbReference type="NCBI Taxonomy" id="1344584"/>
    <lineage>
        <taxon>Archaea</taxon>
        <taxon>Methanobacteriati</taxon>
        <taxon>Methanobacteriota</taxon>
        <taxon>Archaeoglobi</taxon>
        <taxon>Archaeoglobales</taxon>
        <taxon>Archaeoglobaceae</taxon>
        <taxon>Archaeoglobus</taxon>
    </lineage>
</organism>
<sequence length="149" mass="16919">MRVAFGEIYVEDPSAFRADYAAFIDSKYVVSLEVVEFAANKALKNWQKGRRISRSLPIEILLHYAATRQIKDALKLGVKKGLNRVAAVILDESKMEGFKEIEFRPEYDAEAVVKHYGITDEELEIAGLEKLPLLVRERIALFAAFEEVV</sequence>
<protein>
    <recommendedName>
        <fullName evidence="4">Kinase binding protein CGI-121</fullName>
    </recommendedName>
</protein>
<evidence type="ECO:0000313" key="2">
    <source>
        <dbReference type="EMBL" id="AIG97336.1"/>
    </source>
</evidence>
<dbReference type="Gene3D" id="3.30.2380.10">
    <property type="entry name" value="CGI121/TPRKB"/>
    <property type="match status" value="1"/>
</dbReference>
<dbReference type="InterPro" id="IPR036504">
    <property type="entry name" value="CGI121/TPRKB_sf"/>
</dbReference>
<dbReference type="InterPro" id="IPR013926">
    <property type="entry name" value="CGI121/TPRKB"/>
</dbReference>
<reference evidence="2 3" key="1">
    <citation type="submission" date="2013-07" db="EMBL/GenBank/DDBJ databases">
        <title>Genome of Archaeoglobus fulgidus.</title>
        <authorList>
            <person name="Fiebig A."/>
            <person name="Birkeland N.-K."/>
        </authorList>
    </citation>
    <scope>NUCLEOTIDE SEQUENCE [LARGE SCALE GENOMIC DNA]</scope>
    <source>
        <strain evidence="2 3">DSM 8774</strain>
    </source>
</reference>
<dbReference type="RefSeq" id="WP_010878026.1">
    <property type="nucleotide sequence ID" value="NZ_CP006577.1"/>
</dbReference>
<name>A0A075WBG8_ARCFL</name>
<evidence type="ECO:0000256" key="1">
    <source>
        <dbReference type="ARBA" id="ARBA00005546"/>
    </source>
</evidence>
<dbReference type="HOGENOM" id="CLU_103619_1_1_2"/>
<dbReference type="Pfam" id="PF08617">
    <property type="entry name" value="CGI-121"/>
    <property type="match status" value="1"/>
</dbReference>